<accession>A0ABY2YZH9</accession>
<proteinExistence type="predicted"/>
<comment type="caution">
    <text evidence="1">The sequence shown here is derived from an EMBL/GenBank/DDBJ whole genome shotgun (WGS) entry which is preliminary data.</text>
</comment>
<sequence length="141" mass="16944">MFSFAKHIIETAHENSLNITNLQLQKVMYFTLQYALRYHLLDDDFVRNMYDEKFLVWRYGPVEKSIYEEYKIYGSDPITDEYETLEPLNKLNSKIIELIKDNPFKLVRESHSEPFWQKNEQYIDGWRSTKAYNLENVASGE</sequence>
<evidence type="ECO:0000313" key="2">
    <source>
        <dbReference type="Proteomes" id="UP000777560"/>
    </source>
</evidence>
<organism evidence="1 2">
    <name type="scientific">Apilactobacillus micheneri</name>
    <dbReference type="NCBI Taxonomy" id="1899430"/>
    <lineage>
        <taxon>Bacteria</taxon>
        <taxon>Bacillati</taxon>
        <taxon>Bacillota</taxon>
        <taxon>Bacilli</taxon>
        <taxon>Lactobacillales</taxon>
        <taxon>Lactobacillaceae</taxon>
        <taxon>Apilactobacillus</taxon>
    </lineage>
</organism>
<gene>
    <name evidence="1" type="ORF">DY114_01910</name>
</gene>
<reference evidence="1 2" key="1">
    <citation type="submission" date="2018-08" db="EMBL/GenBank/DDBJ databases">
        <title>Comparative genomics of wild bee and flower associated Lactobacillus reveals potential adaptation to the bee host.</title>
        <authorList>
            <person name="Vuong H.Q."/>
            <person name="Mcfrederick Q.S."/>
        </authorList>
    </citation>
    <scope>NUCLEOTIDE SEQUENCE [LARGE SCALE GENOMIC DNA]</scope>
    <source>
        <strain evidence="1 2">HV_13</strain>
    </source>
</reference>
<protein>
    <submittedName>
        <fullName evidence="1">DUF4065 domain-containing protein</fullName>
    </submittedName>
</protein>
<name>A0ABY2YZH9_9LACO</name>
<dbReference type="EMBL" id="QUAV01000001">
    <property type="protein sequence ID" value="TPR26520.1"/>
    <property type="molecule type" value="Genomic_DNA"/>
</dbReference>
<evidence type="ECO:0000313" key="1">
    <source>
        <dbReference type="EMBL" id="TPR26520.1"/>
    </source>
</evidence>
<keyword evidence="2" id="KW-1185">Reference proteome</keyword>
<dbReference type="Proteomes" id="UP000777560">
    <property type="component" value="Unassembled WGS sequence"/>
</dbReference>